<keyword evidence="2" id="KW-0614">Plasmid</keyword>
<name>A0A482ETC8_SALSP</name>
<evidence type="ECO:0000313" key="2">
    <source>
        <dbReference type="EMBL" id="QBM91361.1"/>
    </source>
</evidence>
<feature type="region of interest" description="Disordered" evidence="1">
    <location>
        <begin position="46"/>
        <end position="70"/>
    </location>
</feature>
<reference evidence="2" key="1">
    <citation type="submission" date="2019-01" db="EMBL/GenBank/DDBJ databases">
        <title>Salmonella strain 1423 plasmid sequences.</title>
        <authorList>
            <person name="Chen K."/>
            <person name="Chen S."/>
        </authorList>
    </citation>
    <scope>NUCLEOTIDE SEQUENCE</scope>
    <source>
        <strain evidence="2">Sa1423</strain>
        <plasmid evidence="2">pSa1423-90k</plasmid>
    </source>
</reference>
<sequence>MAYGKNIVAAAAMRIRYARWQWTVEVDGLNGFDMFVKDVTYTAVGTSDKKAGDRQRNSISQPMLAPDRSL</sequence>
<evidence type="ECO:0000256" key="1">
    <source>
        <dbReference type="SAM" id="MobiDB-lite"/>
    </source>
</evidence>
<accession>A0A482ETC8</accession>
<dbReference type="EMBL" id="MK356557">
    <property type="protein sequence ID" value="QBM91361.1"/>
    <property type="molecule type" value="Genomic_DNA"/>
</dbReference>
<feature type="compositionally biased region" description="Basic and acidic residues" evidence="1">
    <location>
        <begin position="47"/>
        <end position="56"/>
    </location>
</feature>
<proteinExistence type="predicted"/>
<protein>
    <submittedName>
        <fullName evidence="2">Uncharacterized protein</fullName>
    </submittedName>
</protein>
<organism evidence="2">
    <name type="scientific">Salmonella sp</name>
    <dbReference type="NCBI Taxonomy" id="599"/>
    <lineage>
        <taxon>Bacteria</taxon>
        <taxon>Pseudomonadati</taxon>
        <taxon>Pseudomonadota</taxon>
        <taxon>Gammaproteobacteria</taxon>
        <taxon>Enterobacterales</taxon>
        <taxon>Enterobacteriaceae</taxon>
        <taxon>Salmonella</taxon>
    </lineage>
</organism>
<dbReference type="RefSeq" id="WP_225312453.1">
    <property type="nucleotide sequence ID" value="NZ_MK356557.1"/>
</dbReference>
<gene>
    <name evidence="2" type="ORF">NNIBIDOC_00028</name>
</gene>
<dbReference type="AlphaFoldDB" id="A0A482ETC8"/>
<geneLocation type="plasmid" evidence="2">
    <name>pSa1423-90k</name>
</geneLocation>